<protein>
    <recommendedName>
        <fullName evidence="3">RNA helicase</fullName>
    </recommendedName>
</protein>
<dbReference type="Gene3D" id="3.40.50.300">
    <property type="entry name" value="P-loop containing nucleotide triphosphate hydrolases"/>
    <property type="match status" value="1"/>
</dbReference>
<evidence type="ECO:0000313" key="1">
    <source>
        <dbReference type="EMBL" id="CAK0805151.1"/>
    </source>
</evidence>
<dbReference type="Proteomes" id="UP001189429">
    <property type="component" value="Unassembled WGS sequence"/>
</dbReference>
<organism evidence="1 2">
    <name type="scientific">Prorocentrum cordatum</name>
    <dbReference type="NCBI Taxonomy" id="2364126"/>
    <lineage>
        <taxon>Eukaryota</taxon>
        <taxon>Sar</taxon>
        <taxon>Alveolata</taxon>
        <taxon>Dinophyceae</taxon>
        <taxon>Prorocentrales</taxon>
        <taxon>Prorocentraceae</taxon>
        <taxon>Prorocentrum</taxon>
    </lineage>
</organism>
<comment type="caution">
    <text evidence="1">The sequence shown here is derived from an EMBL/GenBank/DDBJ whole genome shotgun (WGS) entry which is preliminary data.</text>
</comment>
<dbReference type="InterPro" id="IPR027417">
    <property type="entry name" value="P-loop_NTPase"/>
</dbReference>
<accession>A0ABN9QJV3</accession>
<evidence type="ECO:0000313" key="2">
    <source>
        <dbReference type="Proteomes" id="UP001189429"/>
    </source>
</evidence>
<name>A0ABN9QJV3_9DINO</name>
<keyword evidence="2" id="KW-1185">Reference proteome</keyword>
<gene>
    <name evidence="1" type="ORF">PCOR1329_LOCUS11762</name>
</gene>
<reference evidence="1" key="1">
    <citation type="submission" date="2023-10" db="EMBL/GenBank/DDBJ databases">
        <authorList>
            <person name="Chen Y."/>
            <person name="Shah S."/>
            <person name="Dougan E. K."/>
            <person name="Thang M."/>
            <person name="Chan C."/>
        </authorList>
    </citation>
    <scope>NUCLEOTIDE SEQUENCE [LARGE SCALE GENOMIC DNA]</scope>
</reference>
<feature type="non-terminal residue" evidence="1">
    <location>
        <position position="1"/>
    </location>
</feature>
<feature type="non-terminal residue" evidence="1">
    <location>
        <position position="116"/>
    </location>
</feature>
<evidence type="ECO:0008006" key="3">
    <source>
        <dbReference type="Google" id="ProtNLM"/>
    </source>
</evidence>
<sequence length="116" mass="12343">AAAPLPTGMLVVRVPGDEYTSPQGSKGNCYQTNMAVGIAHRVAHRLGARGQSLGFAIPYKDVALPIRSGRALTASLAPTLDYMIGATATWPGREKDVIIICLTKSNSHMPRGHMDE</sequence>
<proteinExistence type="predicted"/>
<dbReference type="EMBL" id="CAUYUJ010003396">
    <property type="protein sequence ID" value="CAK0805151.1"/>
    <property type="molecule type" value="Genomic_DNA"/>
</dbReference>